<evidence type="ECO:0000313" key="2">
    <source>
        <dbReference type="Proteomes" id="UP000308836"/>
    </source>
</evidence>
<evidence type="ECO:0000313" key="1">
    <source>
        <dbReference type="EMBL" id="TGY65416.1"/>
    </source>
</evidence>
<keyword evidence="2" id="KW-1185">Reference proteome</keyword>
<accession>A0AC61R5U0</accession>
<dbReference type="EMBL" id="SRYG01000018">
    <property type="protein sequence ID" value="TGY65416.1"/>
    <property type="molecule type" value="Genomic_DNA"/>
</dbReference>
<dbReference type="Proteomes" id="UP000308836">
    <property type="component" value="Unassembled WGS sequence"/>
</dbReference>
<name>A0AC61R5U0_9FIRM</name>
<organism evidence="1 2">
    <name type="scientific">Dubosiella muris</name>
    <dbReference type="NCBI Taxonomy" id="3038133"/>
    <lineage>
        <taxon>Bacteria</taxon>
        <taxon>Bacillati</taxon>
        <taxon>Bacillota</taxon>
        <taxon>Erysipelotrichia</taxon>
        <taxon>Erysipelotrichales</taxon>
        <taxon>Erysipelotrichaceae</taxon>
        <taxon>Dubosiella</taxon>
    </lineage>
</organism>
<gene>
    <name evidence="1" type="ORF">E5336_09000</name>
</gene>
<sequence>MAPGKERVRMMQIRYFKEYSRFLNRDMEFKMYGHAGRLCLVVPCQDGRFFEWEDRHMFELLQDLIDQGRIQFVTVDSVDLESWSSFDATTPRMEKQENWVQYVMQELLPSAKAKAGKDAGESVMVMGASMGAFHAGNLFFRFPDTFTQVLALSGLYDMSPYFYDGHVDFNAYQNNPCGYLSNMDPAHGYIPKYNRAQAVFVVGQGAWENECAADLRKLADICWSKGIQIQTDFWGYDTPHDWPSWERQIREYLPQMC</sequence>
<comment type="caution">
    <text evidence="1">The sequence shown here is derived from an EMBL/GenBank/DDBJ whole genome shotgun (WGS) entry which is preliminary data.</text>
</comment>
<protein>
    <submittedName>
        <fullName evidence="1">Esterase</fullName>
    </submittedName>
</protein>
<reference evidence="1" key="1">
    <citation type="submission" date="2019-04" db="EMBL/GenBank/DDBJ databases">
        <title>Microbes associate with the intestines of laboratory mice.</title>
        <authorList>
            <person name="Navarre W."/>
            <person name="Wong E."/>
            <person name="Huang K."/>
            <person name="Tropini C."/>
            <person name="Ng K."/>
            <person name="Yu B."/>
        </authorList>
    </citation>
    <scope>NUCLEOTIDE SEQUENCE</scope>
    <source>
        <strain evidence="1">NM09_H32</strain>
    </source>
</reference>
<proteinExistence type="predicted"/>